<keyword evidence="2" id="KW-0560">Oxidoreductase</keyword>
<reference evidence="3 4" key="1">
    <citation type="journal article" date="2016" name="Nat. Commun.">
        <title>Ectomycorrhizal ecology is imprinted in the genome of the dominant symbiotic fungus Cenococcum geophilum.</title>
        <authorList>
            <consortium name="DOE Joint Genome Institute"/>
            <person name="Peter M."/>
            <person name="Kohler A."/>
            <person name="Ohm R.A."/>
            <person name="Kuo A."/>
            <person name="Krutzmann J."/>
            <person name="Morin E."/>
            <person name="Arend M."/>
            <person name="Barry K.W."/>
            <person name="Binder M."/>
            <person name="Choi C."/>
            <person name="Clum A."/>
            <person name="Copeland A."/>
            <person name="Grisel N."/>
            <person name="Haridas S."/>
            <person name="Kipfer T."/>
            <person name="LaButti K."/>
            <person name="Lindquist E."/>
            <person name="Lipzen A."/>
            <person name="Maire R."/>
            <person name="Meier B."/>
            <person name="Mihaltcheva S."/>
            <person name="Molinier V."/>
            <person name="Murat C."/>
            <person name="Poggeler S."/>
            <person name="Quandt C.A."/>
            <person name="Sperisen C."/>
            <person name="Tritt A."/>
            <person name="Tisserant E."/>
            <person name="Crous P.W."/>
            <person name="Henrissat B."/>
            <person name="Nehls U."/>
            <person name="Egli S."/>
            <person name="Spatafora J.W."/>
            <person name="Grigoriev I.V."/>
            <person name="Martin F.M."/>
        </authorList>
    </citation>
    <scope>NUCLEOTIDE SEQUENCE [LARGE SCALE GENOMIC DNA]</scope>
    <source>
        <strain evidence="3 4">CBS 207.34</strain>
    </source>
</reference>
<dbReference type="OrthoDB" id="5840532at2759"/>
<dbReference type="EMBL" id="KV749045">
    <property type="protein sequence ID" value="OCL11424.1"/>
    <property type="molecule type" value="Genomic_DNA"/>
</dbReference>
<dbReference type="Proteomes" id="UP000250140">
    <property type="component" value="Unassembled WGS sequence"/>
</dbReference>
<dbReference type="InterPro" id="IPR036291">
    <property type="entry name" value="NAD(P)-bd_dom_sf"/>
</dbReference>
<dbReference type="AlphaFoldDB" id="A0A8E2F6N7"/>
<gene>
    <name evidence="3" type="ORF">AOQ84DRAFT_396270</name>
</gene>
<evidence type="ECO:0000256" key="2">
    <source>
        <dbReference type="ARBA" id="ARBA00023002"/>
    </source>
</evidence>
<dbReference type="Gene3D" id="3.40.50.720">
    <property type="entry name" value="NAD(P)-binding Rossmann-like Domain"/>
    <property type="match status" value="1"/>
</dbReference>
<dbReference type="PANTHER" id="PTHR24321">
    <property type="entry name" value="DEHYDROGENASES, SHORT CHAIN"/>
    <property type="match status" value="1"/>
</dbReference>
<keyword evidence="4" id="KW-1185">Reference proteome</keyword>
<sequence>MPSPEHETQSKTHIPGVAVVMGAAGAGIGDAVALAFAESGCTKIAVTDRNDALLCQTASAITAKFPHIELYCAVGDTHSEPFVNGCIKGVLRSFGRVDYYANCTSILSNNQNLTETSIEEVELVAMLKQEPLPSHNPKTSAKRRYVTPLMIISKERIKSLKPAIDIAPMKHICKPSEIADSALFLYSIKATFNQGYAFVVDGGPARNVIVIQNSADVLQLYH</sequence>
<protein>
    <submittedName>
        <fullName evidence="3">NAD(P)-binding protein</fullName>
    </submittedName>
</protein>
<evidence type="ECO:0000256" key="1">
    <source>
        <dbReference type="ARBA" id="ARBA00006484"/>
    </source>
</evidence>
<name>A0A8E2F6N7_9PEZI</name>
<dbReference type="InterPro" id="IPR002347">
    <property type="entry name" value="SDR_fam"/>
</dbReference>
<evidence type="ECO:0000313" key="3">
    <source>
        <dbReference type="EMBL" id="OCL11424.1"/>
    </source>
</evidence>
<dbReference type="PANTHER" id="PTHR24321:SF12">
    <property type="entry name" value="SHORT-CHAIN DEHYDROGENASE_REDUCTASE FAMILY, PUTATIVE (AFU_ORTHOLOGUE AFUA_5G14340)-RELATED"/>
    <property type="match status" value="1"/>
</dbReference>
<accession>A0A8E2F6N7</accession>
<comment type="similarity">
    <text evidence="1">Belongs to the short-chain dehydrogenases/reductases (SDR) family.</text>
</comment>
<dbReference type="SUPFAM" id="SSF51735">
    <property type="entry name" value="NAD(P)-binding Rossmann-fold domains"/>
    <property type="match status" value="1"/>
</dbReference>
<dbReference type="GO" id="GO:0016491">
    <property type="term" value="F:oxidoreductase activity"/>
    <property type="evidence" value="ECO:0007669"/>
    <property type="project" value="UniProtKB-KW"/>
</dbReference>
<proteinExistence type="inferred from homology"/>
<evidence type="ECO:0000313" key="4">
    <source>
        <dbReference type="Proteomes" id="UP000250140"/>
    </source>
</evidence>
<dbReference type="Pfam" id="PF00106">
    <property type="entry name" value="adh_short"/>
    <property type="match status" value="1"/>
</dbReference>
<organism evidence="3 4">
    <name type="scientific">Glonium stellatum</name>
    <dbReference type="NCBI Taxonomy" id="574774"/>
    <lineage>
        <taxon>Eukaryota</taxon>
        <taxon>Fungi</taxon>
        <taxon>Dikarya</taxon>
        <taxon>Ascomycota</taxon>
        <taxon>Pezizomycotina</taxon>
        <taxon>Dothideomycetes</taxon>
        <taxon>Pleosporomycetidae</taxon>
        <taxon>Gloniales</taxon>
        <taxon>Gloniaceae</taxon>
        <taxon>Glonium</taxon>
    </lineage>
</organism>